<evidence type="ECO:0000256" key="11">
    <source>
        <dbReference type="ARBA" id="ARBA00023264"/>
    </source>
</evidence>
<dbReference type="GO" id="GO:0008654">
    <property type="term" value="P:phospholipid biosynthetic process"/>
    <property type="evidence" value="ECO:0007669"/>
    <property type="project" value="UniProtKB-KW"/>
</dbReference>
<dbReference type="GO" id="GO:0012505">
    <property type="term" value="C:endomembrane system"/>
    <property type="evidence" value="ECO:0007669"/>
    <property type="project" value="UniProtKB-SubCell"/>
</dbReference>
<organism evidence="13 14">
    <name type="scientific">Collybia nuda</name>
    <dbReference type="NCBI Taxonomy" id="64659"/>
    <lineage>
        <taxon>Eukaryota</taxon>
        <taxon>Fungi</taxon>
        <taxon>Dikarya</taxon>
        <taxon>Basidiomycota</taxon>
        <taxon>Agaricomycotina</taxon>
        <taxon>Agaricomycetes</taxon>
        <taxon>Agaricomycetidae</taxon>
        <taxon>Agaricales</taxon>
        <taxon>Tricholomatineae</taxon>
        <taxon>Clitocybaceae</taxon>
        <taxon>Collybia</taxon>
    </lineage>
</organism>
<keyword evidence="2" id="KW-0444">Lipid biosynthesis</keyword>
<evidence type="ECO:0000256" key="6">
    <source>
        <dbReference type="ARBA" id="ARBA00022824"/>
    </source>
</evidence>
<feature type="transmembrane region" description="Helical" evidence="12">
    <location>
        <begin position="102"/>
        <end position="122"/>
    </location>
</feature>
<dbReference type="GO" id="GO:0032259">
    <property type="term" value="P:methylation"/>
    <property type="evidence" value="ECO:0007669"/>
    <property type="project" value="UniProtKB-KW"/>
</dbReference>
<evidence type="ECO:0000256" key="8">
    <source>
        <dbReference type="ARBA" id="ARBA00023098"/>
    </source>
</evidence>
<name>A0A9P6CJ61_9AGAR</name>
<dbReference type="EMBL" id="MU150233">
    <property type="protein sequence ID" value="KAF9468411.1"/>
    <property type="molecule type" value="Genomic_DNA"/>
</dbReference>
<proteinExistence type="predicted"/>
<protein>
    <recommendedName>
        <fullName evidence="15">Protein-S-isoprenylcysteine O-methyltransferase</fullName>
    </recommendedName>
</protein>
<comment type="subcellular location">
    <subcellularLocation>
        <location evidence="1">Endomembrane system</location>
        <topology evidence="1">Multi-pass membrane protein</topology>
    </subcellularLocation>
</comment>
<accession>A0A9P6CJ61</accession>
<dbReference type="InterPro" id="IPR052527">
    <property type="entry name" value="Metal_cation-efflux_comp"/>
</dbReference>
<reference evidence="13" key="1">
    <citation type="submission" date="2020-11" db="EMBL/GenBank/DDBJ databases">
        <authorList>
            <consortium name="DOE Joint Genome Institute"/>
            <person name="Ahrendt S."/>
            <person name="Riley R."/>
            <person name="Andreopoulos W."/>
            <person name="Labutti K."/>
            <person name="Pangilinan J."/>
            <person name="Ruiz-Duenas F.J."/>
            <person name="Barrasa J.M."/>
            <person name="Sanchez-Garcia M."/>
            <person name="Camarero S."/>
            <person name="Miyauchi S."/>
            <person name="Serrano A."/>
            <person name="Linde D."/>
            <person name="Babiker R."/>
            <person name="Drula E."/>
            <person name="Ayuso-Fernandez I."/>
            <person name="Pacheco R."/>
            <person name="Padilla G."/>
            <person name="Ferreira P."/>
            <person name="Barriuso J."/>
            <person name="Kellner H."/>
            <person name="Castanera R."/>
            <person name="Alfaro M."/>
            <person name="Ramirez L."/>
            <person name="Pisabarro A.G."/>
            <person name="Kuo A."/>
            <person name="Tritt A."/>
            <person name="Lipzen A."/>
            <person name="He G."/>
            <person name="Yan M."/>
            <person name="Ng V."/>
            <person name="Cullen D."/>
            <person name="Martin F."/>
            <person name="Rosso M.-N."/>
            <person name="Henrissat B."/>
            <person name="Hibbett D."/>
            <person name="Martinez A.T."/>
            <person name="Grigoriev I.V."/>
        </authorList>
    </citation>
    <scope>NUCLEOTIDE SEQUENCE</scope>
    <source>
        <strain evidence="13">CBS 247.69</strain>
    </source>
</reference>
<dbReference type="PANTHER" id="PTHR43847:SF1">
    <property type="entry name" value="BLL3993 PROTEIN"/>
    <property type="match status" value="1"/>
</dbReference>
<gene>
    <name evidence="13" type="ORF">BDZ94DRAFT_1246749</name>
</gene>
<keyword evidence="8" id="KW-0443">Lipid metabolism</keyword>
<evidence type="ECO:0000256" key="4">
    <source>
        <dbReference type="ARBA" id="ARBA00022691"/>
    </source>
</evidence>
<dbReference type="InterPro" id="IPR007318">
    <property type="entry name" value="Phopholipid_MeTrfase"/>
</dbReference>
<keyword evidence="9 12" id="KW-0472">Membrane</keyword>
<evidence type="ECO:0000256" key="5">
    <source>
        <dbReference type="ARBA" id="ARBA00022692"/>
    </source>
</evidence>
<keyword evidence="4" id="KW-0949">S-adenosyl-L-methionine</keyword>
<comment type="caution">
    <text evidence="13">The sequence shown here is derived from an EMBL/GenBank/DDBJ whole genome shotgun (WGS) entry which is preliminary data.</text>
</comment>
<sequence length="151" mass="17001">MIRGTANNLYLTLLSVTGMALITLGAALRMRCYQAMKSFFTFDLSIRENHSLVRTGPYSVVRHPSYSGMLMVYIGMACWFGSRGSWIRESGVLGTQGGKRFFGIFGTVMGAIMVGLLGRMSVEDEALRRRFGDEWVEYAHSVPYSLIPWMY</sequence>
<dbReference type="Pfam" id="PF04191">
    <property type="entry name" value="PEMT"/>
    <property type="match status" value="1"/>
</dbReference>
<evidence type="ECO:0000256" key="10">
    <source>
        <dbReference type="ARBA" id="ARBA00023209"/>
    </source>
</evidence>
<keyword evidence="10" id="KW-0594">Phospholipid biosynthesis</keyword>
<feature type="transmembrane region" description="Helical" evidence="12">
    <location>
        <begin position="6"/>
        <end position="28"/>
    </location>
</feature>
<keyword evidence="7 12" id="KW-1133">Transmembrane helix</keyword>
<keyword evidence="14" id="KW-1185">Reference proteome</keyword>
<feature type="transmembrane region" description="Helical" evidence="12">
    <location>
        <begin position="64"/>
        <end position="82"/>
    </location>
</feature>
<dbReference type="OrthoDB" id="422086at2759"/>
<evidence type="ECO:0000313" key="13">
    <source>
        <dbReference type="EMBL" id="KAF9468411.1"/>
    </source>
</evidence>
<evidence type="ECO:0000256" key="7">
    <source>
        <dbReference type="ARBA" id="ARBA00022989"/>
    </source>
</evidence>
<dbReference type="Gene3D" id="1.20.120.1630">
    <property type="match status" value="1"/>
</dbReference>
<dbReference type="AlphaFoldDB" id="A0A9P6CJ61"/>
<evidence type="ECO:0000256" key="1">
    <source>
        <dbReference type="ARBA" id="ARBA00004127"/>
    </source>
</evidence>
<keyword evidence="5 12" id="KW-0812">Transmembrane</keyword>
<keyword evidence="3" id="KW-0489">Methyltransferase</keyword>
<keyword evidence="3" id="KW-0808">Transferase</keyword>
<evidence type="ECO:0000256" key="9">
    <source>
        <dbReference type="ARBA" id="ARBA00023136"/>
    </source>
</evidence>
<evidence type="ECO:0008006" key="15">
    <source>
        <dbReference type="Google" id="ProtNLM"/>
    </source>
</evidence>
<keyword evidence="6" id="KW-0256">Endoplasmic reticulum</keyword>
<dbReference type="Proteomes" id="UP000807353">
    <property type="component" value="Unassembled WGS sequence"/>
</dbReference>
<evidence type="ECO:0000313" key="14">
    <source>
        <dbReference type="Proteomes" id="UP000807353"/>
    </source>
</evidence>
<dbReference type="PANTHER" id="PTHR43847">
    <property type="entry name" value="BLL3993 PROTEIN"/>
    <property type="match status" value="1"/>
</dbReference>
<evidence type="ECO:0000256" key="3">
    <source>
        <dbReference type="ARBA" id="ARBA00022603"/>
    </source>
</evidence>
<evidence type="ECO:0000256" key="2">
    <source>
        <dbReference type="ARBA" id="ARBA00022516"/>
    </source>
</evidence>
<evidence type="ECO:0000256" key="12">
    <source>
        <dbReference type="SAM" id="Phobius"/>
    </source>
</evidence>
<dbReference type="GO" id="GO:0008168">
    <property type="term" value="F:methyltransferase activity"/>
    <property type="evidence" value="ECO:0007669"/>
    <property type="project" value="UniProtKB-KW"/>
</dbReference>
<keyword evidence="11" id="KW-1208">Phospholipid metabolism</keyword>